<reference evidence="2" key="1">
    <citation type="submission" date="2014-09" db="EMBL/GenBank/DDBJ databases">
        <authorList>
            <person name="Magalhaes I.L.F."/>
            <person name="Oliveira U."/>
            <person name="Santos F.R."/>
            <person name="Vidigal T.H.D.A."/>
            <person name="Brescovit A.D."/>
            <person name="Santos A.J."/>
        </authorList>
    </citation>
    <scope>NUCLEOTIDE SEQUENCE</scope>
    <source>
        <tissue evidence="2">Shoot tissue taken approximately 20 cm above the soil surface</tissue>
    </source>
</reference>
<organism evidence="2">
    <name type="scientific">Arundo donax</name>
    <name type="common">Giant reed</name>
    <name type="synonym">Donax arundinaceus</name>
    <dbReference type="NCBI Taxonomy" id="35708"/>
    <lineage>
        <taxon>Eukaryota</taxon>
        <taxon>Viridiplantae</taxon>
        <taxon>Streptophyta</taxon>
        <taxon>Embryophyta</taxon>
        <taxon>Tracheophyta</taxon>
        <taxon>Spermatophyta</taxon>
        <taxon>Magnoliopsida</taxon>
        <taxon>Liliopsida</taxon>
        <taxon>Poales</taxon>
        <taxon>Poaceae</taxon>
        <taxon>PACMAD clade</taxon>
        <taxon>Arundinoideae</taxon>
        <taxon>Arundineae</taxon>
        <taxon>Arundo</taxon>
    </lineage>
</organism>
<protein>
    <submittedName>
        <fullName evidence="2">Uncharacterized protein</fullName>
    </submittedName>
</protein>
<dbReference type="AlphaFoldDB" id="A0A0A9B6B6"/>
<name>A0A0A9B6B6_ARUDO</name>
<reference evidence="2" key="2">
    <citation type="journal article" date="2015" name="Data Brief">
        <title>Shoot transcriptome of the giant reed, Arundo donax.</title>
        <authorList>
            <person name="Barrero R.A."/>
            <person name="Guerrero F.D."/>
            <person name="Moolhuijzen P."/>
            <person name="Goolsby J.A."/>
            <person name="Tidwell J."/>
            <person name="Bellgard S.E."/>
            <person name="Bellgard M.I."/>
        </authorList>
    </citation>
    <scope>NUCLEOTIDE SEQUENCE</scope>
    <source>
        <tissue evidence="2">Shoot tissue taken approximately 20 cm above the soil surface</tissue>
    </source>
</reference>
<evidence type="ECO:0000313" key="2">
    <source>
        <dbReference type="EMBL" id="JAD57663.1"/>
    </source>
</evidence>
<dbReference type="EMBL" id="GBRH01240232">
    <property type="protein sequence ID" value="JAD57663.1"/>
    <property type="molecule type" value="Transcribed_RNA"/>
</dbReference>
<evidence type="ECO:0000256" key="1">
    <source>
        <dbReference type="SAM" id="MobiDB-lite"/>
    </source>
</evidence>
<proteinExistence type="predicted"/>
<accession>A0A0A9B6B6</accession>
<feature type="compositionally biased region" description="Basic residues" evidence="1">
    <location>
        <begin position="1"/>
        <end position="12"/>
    </location>
</feature>
<feature type="region of interest" description="Disordered" evidence="1">
    <location>
        <begin position="1"/>
        <end position="23"/>
    </location>
</feature>
<sequence>MRRRSEGRRVHRPILSSPRQCNQ</sequence>